<dbReference type="AlphaFoldDB" id="A0A2M7BQ41"/>
<reference evidence="10" key="1">
    <citation type="submission" date="2017-09" db="EMBL/GenBank/DDBJ databases">
        <title>Depth-based differentiation of microbial function through sediment-hosted aquifers and enrichment of novel symbionts in the deep terrestrial subsurface.</title>
        <authorList>
            <person name="Probst A.J."/>
            <person name="Ladd B."/>
            <person name="Jarett J.K."/>
            <person name="Geller-Mcgrath D.E."/>
            <person name="Sieber C.M.K."/>
            <person name="Emerson J.B."/>
            <person name="Anantharaman K."/>
            <person name="Thomas B.C."/>
            <person name="Malmstrom R."/>
            <person name="Stieglmeier M."/>
            <person name="Klingl A."/>
            <person name="Woyke T."/>
            <person name="Ryan C.M."/>
            <person name="Banfield J.F."/>
        </authorList>
    </citation>
    <scope>NUCLEOTIDE SEQUENCE [LARGE SCALE GENOMIC DNA]</scope>
</reference>
<evidence type="ECO:0000313" key="10">
    <source>
        <dbReference type="Proteomes" id="UP000229191"/>
    </source>
</evidence>
<comment type="cofactor">
    <cofactor evidence="2">
        <name>Mn(2+)</name>
        <dbReference type="ChEBI" id="CHEBI:29035"/>
    </cofactor>
</comment>
<dbReference type="InterPro" id="IPR039356">
    <property type="entry name" value="YfbR/HDDC2"/>
</dbReference>
<evidence type="ECO:0000313" key="9">
    <source>
        <dbReference type="EMBL" id="PIV07596.1"/>
    </source>
</evidence>
<comment type="subunit">
    <text evidence="4">Homodimer.</text>
</comment>
<dbReference type="GO" id="GO:0002953">
    <property type="term" value="F:5'-deoxynucleotidase activity"/>
    <property type="evidence" value="ECO:0007669"/>
    <property type="project" value="UniProtKB-EC"/>
</dbReference>
<dbReference type="SMART" id="SM00471">
    <property type="entry name" value="HDc"/>
    <property type="match status" value="1"/>
</dbReference>
<gene>
    <name evidence="9" type="ORF">COS53_01585</name>
</gene>
<dbReference type="EC" id="3.1.3.89" evidence="5"/>
<evidence type="ECO:0000256" key="5">
    <source>
        <dbReference type="ARBA" id="ARBA00012964"/>
    </source>
</evidence>
<dbReference type="Pfam" id="PF13023">
    <property type="entry name" value="HD_3"/>
    <property type="match status" value="1"/>
</dbReference>
<dbReference type="InterPro" id="IPR003607">
    <property type="entry name" value="HD/PDEase_dom"/>
</dbReference>
<dbReference type="GO" id="GO:0046872">
    <property type="term" value="F:metal ion binding"/>
    <property type="evidence" value="ECO:0007669"/>
    <property type="project" value="UniProtKB-KW"/>
</dbReference>
<dbReference type="PANTHER" id="PTHR11845:SF13">
    <property type="entry name" value="5'-DEOXYNUCLEOTIDASE HDDC2"/>
    <property type="match status" value="1"/>
</dbReference>
<dbReference type="PANTHER" id="PTHR11845">
    <property type="entry name" value="5'-DEOXYNUCLEOTIDASE HDDC2"/>
    <property type="match status" value="1"/>
</dbReference>
<dbReference type="FunFam" id="1.10.3210.10:FF:000035">
    <property type="entry name" value="HD family hydrolase"/>
    <property type="match status" value="1"/>
</dbReference>
<dbReference type="Proteomes" id="UP000229191">
    <property type="component" value="Unassembled WGS sequence"/>
</dbReference>
<evidence type="ECO:0000256" key="6">
    <source>
        <dbReference type="ARBA" id="ARBA00022723"/>
    </source>
</evidence>
<evidence type="ECO:0000256" key="7">
    <source>
        <dbReference type="ARBA" id="ARBA00022801"/>
    </source>
</evidence>
<keyword evidence="6" id="KW-0479">Metal-binding</keyword>
<evidence type="ECO:0000256" key="4">
    <source>
        <dbReference type="ARBA" id="ARBA00011738"/>
    </source>
</evidence>
<comment type="caution">
    <text evidence="9">The sequence shown here is derived from an EMBL/GenBank/DDBJ whole genome shotgun (WGS) entry which is preliminary data.</text>
</comment>
<proteinExistence type="predicted"/>
<dbReference type="EMBL" id="PEVB01000046">
    <property type="protein sequence ID" value="PIV07596.1"/>
    <property type="molecule type" value="Genomic_DNA"/>
</dbReference>
<accession>A0A2M7BQ41</accession>
<comment type="cofactor">
    <cofactor evidence="3">
        <name>Co(2+)</name>
        <dbReference type="ChEBI" id="CHEBI:48828"/>
    </cofactor>
</comment>
<protein>
    <recommendedName>
        <fullName evidence="5">5'-deoxynucleotidase</fullName>
        <ecNumber evidence="5">3.1.3.89</ecNumber>
    </recommendedName>
</protein>
<evidence type="ECO:0000256" key="2">
    <source>
        <dbReference type="ARBA" id="ARBA00001936"/>
    </source>
</evidence>
<comment type="catalytic activity">
    <reaction evidence="1">
        <text>a 2'-deoxyribonucleoside 5'-phosphate + H2O = a 2'-deoxyribonucleoside + phosphate</text>
        <dbReference type="Rhea" id="RHEA:36167"/>
        <dbReference type="ChEBI" id="CHEBI:15377"/>
        <dbReference type="ChEBI" id="CHEBI:18274"/>
        <dbReference type="ChEBI" id="CHEBI:43474"/>
        <dbReference type="ChEBI" id="CHEBI:65317"/>
        <dbReference type="EC" id="3.1.3.89"/>
    </reaction>
</comment>
<keyword evidence="7" id="KW-0378">Hydrolase</keyword>
<sequence>MNYQELLKILVNVSNLKKTKRTGWIKKGIVNVESVADHSYQMAVMTIFISEKLSLNFEKMVKMALIHDVAEGVIGDIIWEQGINTIGSHKNKTKLEQKAMKKIFKNNLDLYQLWDEFEKQETREAKVIKCIDKLEMLIQAGEYESAKENTKSLQEFWDNVEKYLKDSELEDFYKEIKHFYK</sequence>
<dbReference type="InterPro" id="IPR006674">
    <property type="entry name" value="HD_domain"/>
</dbReference>
<dbReference type="Gene3D" id="1.10.3210.10">
    <property type="entry name" value="Hypothetical protein af1432"/>
    <property type="match status" value="1"/>
</dbReference>
<evidence type="ECO:0000259" key="8">
    <source>
        <dbReference type="SMART" id="SM00471"/>
    </source>
</evidence>
<evidence type="ECO:0000256" key="3">
    <source>
        <dbReference type="ARBA" id="ARBA00001941"/>
    </source>
</evidence>
<evidence type="ECO:0000256" key="1">
    <source>
        <dbReference type="ARBA" id="ARBA00001638"/>
    </source>
</evidence>
<feature type="domain" description="HD/PDEase" evidence="8">
    <location>
        <begin position="31"/>
        <end position="146"/>
    </location>
</feature>
<dbReference type="GO" id="GO:0005737">
    <property type="term" value="C:cytoplasm"/>
    <property type="evidence" value="ECO:0007669"/>
    <property type="project" value="TreeGrafter"/>
</dbReference>
<dbReference type="SUPFAM" id="SSF109604">
    <property type="entry name" value="HD-domain/PDEase-like"/>
    <property type="match status" value="1"/>
</dbReference>
<organism evidence="9 10">
    <name type="scientific">Candidatus Shapirobacteria bacterium CG03_land_8_20_14_0_80_35_14</name>
    <dbReference type="NCBI Taxonomy" id="1974878"/>
    <lineage>
        <taxon>Bacteria</taxon>
        <taxon>Candidatus Shapironibacteriota</taxon>
    </lineage>
</organism>
<name>A0A2M7BQ41_9BACT</name>